<feature type="compositionally biased region" description="Basic residues" evidence="5">
    <location>
        <begin position="212"/>
        <end position="222"/>
    </location>
</feature>
<keyword evidence="3" id="KW-0807">Transducer</keyword>
<dbReference type="InterPro" id="IPR000727">
    <property type="entry name" value="T_SNARE_dom"/>
</dbReference>
<dbReference type="AlphaFoldDB" id="A0A4D7C6Q9"/>
<dbReference type="Pfam" id="PF00015">
    <property type="entry name" value="MCPsignal"/>
    <property type="match status" value="1"/>
</dbReference>
<name>A0A4D7C6Q9_9SPHN</name>
<feature type="region of interest" description="Disordered" evidence="5">
    <location>
        <begin position="179"/>
        <end position="265"/>
    </location>
</feature>
<evidence type="ECO:0000256" key="4">
    <source>
        <dbReference type="SAM" id="Coils"/>
    </source>
</evidence>
<keyword evidence="9" id="KW-1185">Reference proteome</keyword>
<feature type="compositionally biased region" description="Polar residues" evidence="5">
    <location>
        <begin position="223"/>
        <end position="233"/>
    </location>
</feature>
<keyword evidence="1" id="KW-0488">Methylation</keyword>
<dbReference type="KEGG" id="hgn:E6W36_07900"/>
<dbReference type="GO" id="GO:0006935">
    <property type="term" value="P:chemotaxis"/>
    <property type="evidence" value="ECO:0007669"/>
    <property type="project" value="InterPro"/>
</dbReference>
<evidence type="ECO:0000313" key="8">
    <source>
        <dbReference type="EMBL" id="QCI79495.1"/>
    </source>
</evidence>
<dbReference type="GO" id="GO:0005886">
    <property type="term" value="C:plasma membrane"/>
    <property type="evidence" value="ECO:0007669"/>
    <property type="project" value="TreeGrafter"/>
</dbReference>
<dbReference type="SMART" id="SM00283">
    <property type="entry name" value="MA"/>
    <property type="match status" value="1"/>
</dbReference>
<dbReference type="GO" id="GO:0007165">
    <property type="term" value="P:signal transduction"/>
    <property type="evidence" value="ECO:0007669"/>
    <property type="project" value="UniProtKB-KW"/>
</dbReference>
<dbReference type="InterPro" id="IPR004090">
    <property type="entry name" value="Chemotax_Me-accpt_rcpt"/>
</dbReference>
<dbReference type="PANTHER" id="PTHR43531:SF14">
    <property type="entry name" value="METHYL-ACCEPTING CHEMOTAXIS PROTEIN I-RELATED"/>
    <property type="match status" value="1"/>
</dbReference>
<sequence length="265" mass="28367">MRDVADRAVVAKISDIIGVIDEIAFQTNLLALNAAVEAARAGDAGRGFAVVATEVRNLAGRSSQAAKDIKSLISESGQQVQQGVTLVNEAGHSLRNIISSINQVTSIVNDIASASEEQSSGIDEINKSVTQMDDMTQQNSALVEENAAAARELEMQARVMKEEMSFFAVDGLEVPVATASVRRSSPKASLSKPAALKNRRPAAHARPAMCSRSRKPAWKRMTRTITTGANSDPTPREAGDRLWRPRANSHSADKTSNLSLTRSTT</sequence>
<feature type="coiled-coil region" evidence="4">
    <location>
        <begin position="132"/>
        <end position="163"/>
    </location>
</feature>
<feature type="compositionally biased region" description="Low complexity" evidence="5">
    <location>
        <begin position="186"/>
        <end position="196"/>
    </location>
</feature>
<dbReference type="EMBL" id="CP039704">
    <property type="protein sequence ID" value="QCI79495.1"/>
    <property type="molecule type" value="Genomic_DNA"/>
</dbReference>
<feature type="domain" description="T-SNARE coiled-coil homology" evidence="7">
    <location>
        <begin position="84"/>
        <end position="146"/>
    </location>
</feature>
<dbReference type="InterPro" id="IPR004089">
    <property type="entry name" value="MCPsignal_dom"/>
</dbReference>
<accession>A0A4D7C6Q9</accession>
<dbReference type="PROSITE" id="PS50111">
    <property type="entry name" value="CHEMOTAXIS_TRANSDUC_2"/>
    <property type="match status" value="1"/>
</dbReference>
<feature type="domain" description="Methyl-accepting transducer" evidence="6">
    <location>
        <begin position="12"/>
        <end position="154"/>
    </location>
</feature>
<protein>
    <recommendedName>
        <fullName evidence="10">Methyl-accepting transducer domain-containing protein</fullName>
    </recommendedName>
</protein>
<evidence type="ECO:0000259" key="7">
    <source>
        <dbReference type="PROSITE" id="PS50192"/>
    </source>
</evidence>
<evidence type="ECO:0000259" key="6">
    <source>
        <dbReference type="PROSITE" id="PS50111"/>
    </source>
</evidence>
<evidence type="ECO:0000256" key="5">
    <source>
        <dbReference type="SAM" id="MobiDB-lite"/>
    </source>
</evidence>
<reference evidence="9" key="1">
    <citation type="submission" date="2019-04" db="EMBL/GenBank/DDBJ databases">
        <title>Complete genome sequence of Sphingomonas sp. W1-2-3.</title>
        <authorList>
            <person name="Im W.T."/>
        </authorList>
    </citation>
    <scope>NUCLEOTIDE SEQUENCE [LARGE SCALE GENOMIC DNA]</scope>
    <source>
        <strain evidence="9">W1-2-3</strain>
    </source>
</reference>
<dbReference type="PRINTS" id="PR00260">
    <property type="entry name" value="CHEMTRNSDUCR"/>
</dbReference>
<comment type="similarity">
    <text evidence="2">Belongs to the methyl-accepting chemotaxis (MCP) protein family.</text>
</comment>
<dbReference type="GO" id="GO:0004888">
    <property type="term" value="F:transmembrane signaling receptor activity"/>
    <property type="evidence" value="ECO:0007669"/>
    <property type="project" value="InterPro"/>
</dbReference>
<proteinExistence type="inferred from homology"/>
<evidence type="ECO:0000313" key="9">
    <source>
        <dbReference type="Proteomes" id="UP000298714"/>
    </source>
</evidence>
<gene>
    <name evidence="8" type="ORF">E6W36_07900</name>
</gene>
<dbReference type="PANTHER" id="PTHR43531">
    <property type="entry name" value="PROTEIN ICFG"/>
    <property type="match status" value="1"/>
</dbReference>
<dbReference type="InterPro" id="IPR051310">
    <property type="entry name" value="MCP_chemotaxis"/>
</dbReference>
<evidence type="ECO:0008006" key="10">
    <source>
        <dbReference type="Google" id="ProtNLM"/>
    </source>
</evidence>
<evidence type="ECO:0000256" key="3">
    <source>
        <dbReference type="PROSITE-ProRule" id="PRU00284"/>
    </source>
</evidence>
<organism evidence="8 9">
    <name type="scientific">Hankyongella ginsenosidimutans</name>
    <dbReference type="NCBI Taxonomy" id="1763828"/>
    <lineage>
        <taxon>Bacteria</taxon>
        <taxon>Pseudomonadati</taxon>
        <taxon>Pseudomonadota</taxon>
        <taxon>Alphaproteobacteria</taxon>
        <taxon>Sphingomonadales</taxon>
        <taxon>Sphingomonadaceae</taxon>
        <taxon>Hankyongella</taxon>
    </lineage>
</organism>
<keyword evidence="4" id="KW-0175">Coiled coil</keyword>
<dbReference type="Gene3D" id="1.10.287.950">
    <property type="entry name" value="Methyl-accepting chemotaxis protein"/>
    <property type="match status" value="1"/>
</dbReference>
<feature type="compositionally biased region" description="Basic and acidic residues" evidence="5">
    <location>
        <begin position="234"/>
        <end position="243"/>
    </location>
</feature>
<evidence type="ECO:0000256" key="2">
    <source>
        <dbReference type="ARBA" id="ARBA00029447"/>
    </source>
</evidence>
<feature type="compositionally biased region" description="Polar residues" evidence="5">
    <location>
        <begin position="248"/>
        <end position="265"/>
    </location>
</feature>
<dbReference type="Proteomes" id="UP000298714">
    <property type="component" value="Chromosome"/>
</dbReference>
<dbReference type="PROSITE" id="PS50192">
    <property type="entry name" value="T_SNARE"/>
    <property type="match status" value="1"/>
</dbReference>
<evidence type="ECO:0000256" key="1">
    <source>
        <dbReference type="ARBA" id="ARBA00022481"/>
    </source>
</evidence>
<dbReference type="SUPFAM" id="SSF58104">
    <property type="entry name" value="Methyl-accepting chemotaxis protein (MCP) signaling domain"/>
    <property type="match status" value="1"/>
</dbReference>